<dbReference type="PANTHER" id="PTHR16821">
    <property type="entry name" value="FRATAXIN"/>
    <property type="match status" value="1"/>
</dbReference>
<dbReference type="GO" id="GO:0005829">
    <property type="term" value="C:cytosol"/>
    <property type="evidence" value="ECO:0007669"/>
    <property type="project" value="TreeGrafter"/>
</dbReference>
<dbReference type="CDD" id="cd00503">
    <property type="entry name" value="Frataxin"/>
    <property type="match status" value="1"/>
</dbReference>
<comment type="similarity">
    <text evidence="1 4">Belongs to the frataxin family.</text>
</comment>
<keyword evidence="6" id="KW-1185">Reference proteome</keyword>
<accession>B4F1X5</accession>
<dbReference type="EnsemblBacteria" id="CAR46542">
    <property type="protein sequence ID" value="CAR46542"/>
    <property type="gene ID" value="PMI3334"/>
</dbReference>
<dbReference type="GO" id="GO:0008198">
    <property type="term" value="F:ferrous iron binding"/>
    <property type="evidence" value="ECO:0007669"/>
    <property type="project" value="TreeGrafter"/>
</dbReference>
<dbReference type="HOGENOM" id="CLU_080880_3_0_6"/>
<evidence type="ECO:0000256" key="4">
    <source>
        <dbReference type="HAMAP-Rule" id="MF_00142"/>
    </source>
</evidence>
<dbReference type="NCBIfam" id="TIGR03421">
    <property type="entry name" value="FeS_CyaY"/>
    <property type="match status" value="1"/>
</dbReference>
<evidence type="ECO:0000313" key="5">
    <source>
        <dbReference type="EMBL" id="CAR46542.1"/>
    </source>
</evidence>
<evidence type="ECO:0000313" key="6">
    <source>
        <dbReference type="Proteomes" id="UP000008319"/>
    </source>
</evidence>
<gene>
    <name evidence="4 5" type="primary">cyaY</name>
    <name evidence="5" type="ordered locus">PMI3334</name>
</gene>
<dbReference type="PROSITE" id="PS50810">
    <property type="entry name" value="FRATAXIN_2"/>
    <property type="match status" value="1"/>
</dbReference>
<dbReference type="Pfam" id="PF01491">
    <property type="entry name" value="Frataxin_Cyay"/>
    <property type="match status" value="1"/>
</dbReference>
<evidence type="ECO:0000256" key="1">
    <source>
        <dbReference type="ARBA" id="ARBA00008183"/>
    </source>
</evidence>
<dbReference type="GO" id="GO:0016226">
    <property type="term" value="P:iron-sulfur cluster assembly"/>
    <property type="evidence" value="ECO:0007669"/>
    <property type="project" value="UniProtKB-UniRule"/>
</dbReference>
<organism evidence="5 6">
    <name type="scientific">Proteus mirabilis (strain HI4320)</name>
    <dbReference type="NCBI Taxonomy" id="529507"/>
    <lineage>
        <taxon>Bacteria</taxon>
        <taxon>Pseudomonadati</taxon>
        <taxon>Pseudomonadota</taxon>
        <taxon>Gammaproteobacteria</taxon>
        <taxon>Enterobacterales</taxon>
        <taxon>Morganellaceae</taxon>
        <taxon>Proteus</taxon>
    </lineage>
</organism>
<dbReference type="HAMAP" id="MF_00142">
    <property type="entry name" value="CyaY"/>
    <property type="match status" value="1"/>
</dbReference>
<dbReference type="SMART" id="SM01219">
    <property type="entry name" value="Frataxin_Cyay"/>
    <property type="match status" value="1"/>
</dbReference>
<dbReference type="eggNOG" id="COG1965">
    <property type="taxonomic scope" value="Bacteria"/>
</dbReference>
<dbReference type="AlphaFoldDB" id="B4F1X5"/>
<dbReference type="SUPFAM" id="SSF55387">
    <property type="entry name" value="Frataxin/Nqo15-like"/>
    <property type="match status" value="1"/>
</dbReference>
<proteinExistence type="inferred from homology"/>
<keyword evidence="3 4" id="KW-0408">Iron</keyword>
<dbReference type="PANTHER" id="PTHR16821:SF2">
    <property type="entry name" value="FRATAXIN, MITOCHONDRIAL"/>
    <property type="match status" value="1"/>
</dbReference>
<keyword evidence="2 4" id="KW-0479">Metal-binding</keyword>
<dbReference type="EMBL" id="AM942759">
    <property type="protein sequence ID" value="CAR46542.1"/>
    <property type="molecule type" value="Genomic_DNA"/>
</dbReference>
<dbReference type="InterPro" id="IPR020895">
    <property type="entry name" value="Frataxin_CS"/>
</dbReference>
<dbReference type="GO" id="GO:0008199">
    <property type="term" value="F:ferric iron binding"/>
    <property type="evidence" value="ECO:0007669"/>
    <property type="project" value="InterPro"/>
</dbReference>
<evidence type="ECO:0000256" key="3">
    <source>
        <dbReference type="ARBA" id="ARBA00023004"/>
    </source>
</evidence>
<evidence type="ECO:0000256" key="2">
    <source>
        <dbReference type="ARBA" id="ARBA00022723"/>
    </source>
</evidence>
<comment type="function">
    <text evidence="4">Involved in iron-sulfur (Fe-S) cluster assembly. May act as a regulator of Fe-S biogenesis.</text>
</comment>
<dbReference type="KEGG" id="pmr:PMI3334"/>
<dbReference type="PROSITE" id="PS01344">
    <property type="entry name" value="FRATAXIN_1"/>
    <property type="match status" value="1"/>
</dbReference>
<name>B4F1X5_PROMH</name>
<dbReference type="Gene3D" id="3.30.920.10">
    <property type="entry name" value="Frataxin/CyaY"/>
    <property type="match status" value="1"/>
</dbReference>
<dbReference type="Proteomes" id="UP000008319">
    <property type="component" value="Chromosome"/>
</dbReference>
<reference evidence="5 6" key="1">
    <citation type="journal article" date="2008" name="J. Bacteriol.">
        <title>Complete genome sequence of uropathogenic Proteus mirabilis, a master of both adherence and motility.</title>
        <authorList>
            <person name="Pearson M.M."/>
            <person name="Sebaihia M."/>
            <person name="Churcher C."/>
            <person name="Quail M.A."/>
            <person name="Seshasayee A.S."/>
            <person name="Luscombe N.M."/>
            <person name="Abdellah Z."/>
            <person name="Arrosmith C."/>
            <person name="Atkin B."/>
            <person name="Chillingworth T."/>
            <person name="Hauser H."/>
            <person name="Jagels K."/>
            <person name="Moule S."/>
            <person name="Mungall K."/>
            <person name="Norbertczak H."/>
            <person name="Rabbinowitsch E."/>
            <person name="Walker D."/>
            <person name="Whithead S."/>
            <person name="Thomson N.R."/>
            <person name="Rather P.N."/>
            <person name="Parkhill J."/>
            <person name="Mobley H.L."/>
        </authorList>
    </citation>
    <scope>NUCLEOTIDE SEQUENCE [LARGE SCALE GENOMIC DNA]</scope>
    <source>
        <strain evidence="5 6">HI4320</strain>
    </source>
</reference>
<dbReference type="InterPro" id="IPR047584">
    <property type="entry name" value="CyaY"/>
</dbReference>
<sequence length="107" mass="12201">MKMNDSEFHQLADELMSEIEQTIDNYEGDADIDCEINGGVMTLTFENHSKIIINRQEAFHQVWLATRSGGYHFDWKGTQWVCDRSGGEFLTMLAQAISEQSGEAFSF</sequence>
<dbReference type="InterPro" id="IPR002908">
    <property type="entry name" value="Frataxin/CyaY"/>
</dbReference>
<dbReference type="InterPro" id="IPR036524">
    <property type="entry name" value="Frataxin/CyaY_sf"/>
</dbReference>
<protein>
    <recommendedName>
        <fullName evidence="4">Iron-sulfur cluster assembly protein CyaY</fullName>
    </recommendedName>
</protein>